<comment type="caution">
    <text evidence="1">The sequence shown here is derived from an EMBL/GenBank/DDBJ whole genome shotgun (WGS) entry which is preliminary data.</text>
</comment>
<proteinExistence type="predicted"/>
<dbReference type="Proteomes" id="UP000580250">
    <property type="component" value="Unassembled WGS sequence"/>
</dbReference>
<reference evidence="1 2" key="1">
    <citation type="submission" date="2020-08" db="EMBL/GenBank/DDBJ databases">
        <authorList>
            <person name="Koutsovoulos G."/>
            <person name="Danchin GJ E."/>
        </authorList>
    </citation>
    <scope>NUCLEOTIDE SEQUENCE [LARGE SCALE GENOMIC DNA]</scope>
</reference>
<evidence type="ECO:0000313" key="1">
    <source>
        <dbReference type="EMBL" id="CAD2170018.1"/>
    </source>
</evidence>
<dbReference type="AlphaFoldDB" id="A0A6V7V4Y8"/>
<organism evidence="1 2">
    <name type="scientific">Meloidogyne enterolobii</name>
    <name type="common">Root-knot nematode worm</name>
    <name type="synonym">Meloidogyne mayaguensis</name>
    <dbReference type="NCBI Taxonomy" id="390850"/>
    <lineage>
        <taxon>Eukaryota</taxon>
        <taxon>Metazoa</taxon>
        <taxon>Ecdysozoa</taxon>
        <taxon>Nematoda</taxon>
        <taxon>Chromadorea</taxon>
        <taxon>Rhabditida</taxon>
        <taxon>Tylenchina</taxon>
        <taxon>Tylenchomorpha</taxon>
        <taxon>Tylenchoidea</taxon>
        <taxon>Meloidogynidae</taxon>
        <taxon>Meloidogyninae</taxon>
        <taxon>Meloidogyne</taxon>
    </lineage>
</organism>
<dbReference type="EMBL" id="CAJEWN010000161">
    <property type="protein sequence ID" value="CAD2170018.1"/>
    <property type="molecule type" value="Genomic_DNA"/>
</dbReference>
<protein>
    <submittedName>
        <fullName evidence="1">Uncharacterized protein</fullName>
    </submittedName>
</protein>
<name>A0A6V7V4Y8_MELEN</name>
<gene>
    <name evidence="1" type="ORF">MENT_LOCUS21390</name>
</gene>
<evidence type="ECO:0000313" key="2">
    <source>
        <dbReference type="Proteomes" id="UP000580250"/>
    </source>
</evidence>
<sequence length="97" mass="11213">MLGSKENSGVGKRDTRASLVYIHPQMVIYIQIWPDICICPYIYLFYPPFVYILIFKFSSVDKLIFEYNLSNPRKASNFYSGPNQKKPTILRLGLASN</sequence>
<accession>A0A6V7V4Y8</accession>